<accession>A0ABR3ZAD1</accession>
<feature type="transmembrane region" description="Helical" evidence="1">
    <location>
        <begin position="470"/>
        <end position="493"/>
    </location>
</feature>
<dbReference type="InterPro" id="IPR016161">
    <property type="entry name" value="Ald_DH/histidinol_DH"/>
</dbReference>
<dbReference type="SUPFAM" id="SSF53720">
    <property type="entry name" value="ALDH-like"/>
    <property type="match status" value="1"/>
</dbReference>
<organism evidence="3 4">
    <name type="scientific">Sporothrix stenoceras</name>
    <dbReference type="NCBI Taxonomy" id="5173"/>
    <lineage>
        <taxon>Eukaryota</taxon>
        <taxon>Fungi</taxon>
        <taxon>Dikarya</taxon>
        <taxon>Ascomycota</taxon>
        <taxon>Pezizomycotina</taxon>
        <taxon>Sordariomycetes</taxon>
        <taxon>Sordariomycetidae</taxon>
        <taxon>Ophiostomatales</taxon>
        <taxon>Ophiostomataceae</taxon>
        <taxon>Sporothrix</taxon>
    </lineage>
</organism>
<evidence type="ECO:0000313" key="4">
    <source>
        <dbReference type="Proteomes" id="UP001583186"/>
    </source>
</evidence>
<sequence>MSTNTSYQRLRDTVVDGRAENVFYRREQLRKLHDRLSEGNTPLLDAIVADSGNTSAEAWTELYQALAVLKTCFDGLDPEKALAEEYAIAKQQDSAGARTAVGIVYIEPTMHTVVFSVVSAVAAAIAAGNCVIVVLEKTPRQTPALLQQYLCDALDPDLLHIAPAKLDDAEFLQSCVRVIQEGSVAEAAAATGVSFVSPSRLLTVAIVDRTANIDDAARSLVAARFRYRGTSPYAPDLVLVDETAKGAFLNAVVRHSIKYLTADSSSSDAKKRQQRQREPNSRSIFDDASAAKIVTSGNNGSILDVTKRTALLKLQKISQPAILVHATTSMDDAINLANDMADKFLASYVFGAPDVCRYIINFIGSHLSLANHVQSQLLLGPAFPIGMAATAASALNPLVRYAVDGFMEPTPAYYVKPAAATELDTLLEGLEGPESGSTAVAAKKSAMLQSVTLNADRSIRHPIGFFEQGILTGLTLIGTPIILSIGALGYHGVRRIVLPALW</sequence>
<dbReference type="Proteomes" id="UP001583186">
    <property type="component" value="Unassembled WGS sequence"/>
</dbReference>
<evidence type="ECO:0000256" key="1">
    <source>
        <dbReference type="SAM" id="Phobius"/>
    </source>
</evidence>
<dbReference type="PANTHER" id="PTHR43111">
    <property type="entry name" value="ALDEHYDE DEHYDROGENASE B-RELATED"/>
    <property type="match status" value="1"/>
</dbReference>
<feature type="domain" description="Aldehyde dehydrogenase" evidence="2">
    <location>
        <begin position="24"/>
        <end position="145"/>
    </location>
</feature>
<comment type="caution">
    <text evidence="3">The sequence shown here is derived from an EMBL/GenBank/DDBJ whole genome shotgun (WGS) entry which is preliminary data.</text>
</comment>
<proteinExistence type="predicted"/>
<keyword evidence="1" id="KW-1133">Transmembrane helix</keyword>
<dbReference type="Gene3D" id="3.40.605.10">
    <property type="entry name" value="Aldehyde Dehydrogenase, Chain A, domain 1"/>
    <property type="match status" value="1"/>
</dbReference>
<name>A0ABR3ZAD1_9PEZI</name>
<keyword evidence="1" id="KW-0472">Membrane</keyword>
<dbReference type="EMBL" id="JAWCUI010000018">
    <property type="protein sequence ID" value="KAL1897610.1"/>
    <property type="molecule type" value="Genomic_DNA"/>
</dbReference>
<protein>
    <recommendedName>
        <fullName evidence="2">Aldehyde dehydrogenase domain-containing protein</fullName>
    </recommendedName>
</protein>
<dbReference type="InterPro" id="IPR016163">
    <property type="entry name" value="Ald_DH_C"/>
</dbReference>
<feature type="transmembrane region" description="Helical" evidence="1">
    <location>
        <begin position="113"/>
        <end position="135"/>
    </location>
</feature>
<keyword evidence="1" id="KW-0812">Transmembrane</keyword>
<dbReference type="PANTHER" id="PTHR43111:SF1">
    <property type="entry name" value="ALDEHYDE DEHYDROGENASE B-RELATED"/>
    <property type="match status" value="1"/>
</dbReference>
<evidence type="ECO:0000313" key="3">
    <source>
        <dbReference type="EMBL" id="KAL1897610.1"/>
    </source>
</evidence>
<dbReference type="InterPro" id="IPR015590">
    <property type="entry name" value="Aldehyde_DH_dom"/>
</dbReference>
<dbReference type="Gene3D" id="3.40.309.10">
    <property type="entry name" value="Aldehyde Dehydrogenase, Chain A, domain 2"/>
    <property type="match status" value="1"/>
</dbReference>
<dbReference type="InterPro" id="IPR016162">
    <property type="entry name" value="Ald_DH_N"/>
</dbReference>
<evidence type="ECO:0000259" key="2">
    <source>
        <dbReference type="Pfam" id="PF00171"/>
    </source>
</evidence>
<reference evidence="3 4" key="1">
    <citation type="journal article" date="2024" name="IMA Fungus">
        <title>IMA Genome - F19 : A genome assembly and annotation guide to empower mycologists, including annotated draft genome sequences of Ceratocystis pirilliformis, Diaporthe australafricana, Fusarium ophioides, Paecilomyces lecythidis, and Sporothrix stenoceras.</title>
        <authorList>
            <person name="Aylward J."/>
            <person name="Wilson A.M."/>
            <person name="Visagie C.M."/>
            <person name="Spraker J."/>
            <person name="Barnes I."/>
            <person name="Buitendag C."/>
            <person name="Ceriani C."/>
            <person name="Del Mar Angel L."/>
            <person name="du Plessis D."/>
            <person name="Fuchs T."/>
            <person name="Gasser K."/>
            <person name="Kramer D."/>
            <person name="Li W."/>
            <person name="Munsamy K."/>
            <person name="Piso A."/>
            <person name="Price J.L."/>
            <person name="Sonnekus B."/>
            <person name="Thomas C."/>
            <person name="van der Nest A."/>
            <person name="van Dijk A."/>
            <person name="van Heerden A."/>
            <person name="van Vuuren N."/>
            <person name="Yilmaz N."/>
            <person name="Duong T.A."/>
            <person name="van der Merwe N.A."/>
            <person name="Wingfield M.J."/>
            <person name="Wingfield B.D."/>
        </authorList>
    </citation>
    <scope>NUCLEOTIDE SEQUENCE [LARGE SCALE GENOMIC DNA]</scope>
    <source>
        <strain evidence="3 4">CMW 5346</strain>
    </source>
</reference>
<gene>
    <name evidence="3" type="ORF">Sste5346_003916</name>
</gene>
<keyword evidence="4" id="KW-1185">Reference proteome</keyword>
<dbReference type="Pfam" id="PF00171">
    <property type="entry name" value="Aldedh"/>
    <property type="match status" value="1"/>
</dbReference>